<evidence type="ECO:0000313" key="2">
    <source>
        <dbReference type="Proteomes" id="UP001470230"/>
    </source>
</evidence>
<evidence type="ECO:0000313" key="1">
    <source>
        <dbReference type="EMBL" id="KAK8886824.1"/>
    </source>
</evidence>
<gene>
    <name evidence="1" type="ORF">M9Y10_037857</name>
</gene>
<proteinExistence type="predicted"/>
<reference evidence="1 2" key="1">
    <citation type="submission" date="2024-04" db="EMBL/GenBank/DDBJ databases">
        <title>Tritrichomonas musculus Genome.</title>
        <authorList>
            <person name="Alves-Ferreira E."/>
            <person name="Grigg M."/>
            <person name="Lorenzi H."/>
            <person name="Galac M."/>
        </authorList>
    </citation>
    <scope>NUCLEOTIDE SEQUENCE [LARGE SCALE GENOMIC DNA]</scope>
    <source>
        <strain evidence="1 2">EAF2021</strain>
    </source>
</reference>
<dbReference type="Proteomes" id="UP001470230">
    <property type="component" value="Unassembled WGS sequence"/>
</dbReference>
<organism evidence="1 2">
    <name type="scientific">Tritrichomonas musculus</name>
    <dbReference type="NCBI Taxonomy" id="1915356"/>
    <lineage>
        <taxon>Eukaryota</taxon>
        <taxon>Metamonada</taxon>
        <taxon>Parabasalia</taxon>
        <taxon>Tritrichomonadida</taxon>
        <taxon>Tritrichomonadidae</taxon>
        <taxon>Tritrichomonas</taxon>
    </lineage>
</organism>
<keyword evidence="2" id="KW-1185">Reference proteome</keyword>
<protein>
    <submittedName>
        <fullName evidence="1">Uncharacterized protein</fullName>
    </submittedName>
</protein>
<name>A0ABR2K6X2_9EUKA</name>
<accession>A0ABR2K6X2</accession>
<sequence length="461" mass="54020">MMPYKDDSSSDNFQNRIKTLSNDIDLIHTTDISNEISFIISNFDQINEKENQKEILIFLKIVSNVDYPSTISTLSSFPLIDFLLVHYQIPLFEDEKEIFIEIIGLLLKNSDQNKSEDLLNFFLSQLLNYNPKIDQNTNFLYHLLYGTYQFFSENFSEKFCQISFFEKLIQFYNLAPEIDILLIQFALESSKSFKLNPEIIQFILFSLQFYNEETADLISYLIYCTYKRDPGILRNDLAKETLVRCISNTDNFDSQKYSLKLLSRLDENDIQFLNYNTIIIDSIFKIFEKSKNNNNQLLLFAIPVVYRALQLSLSLAELLFFDTEKNRDLTLFISETILTNNYKLRNWGILVFSQIMRNLPRKIYPFLVKPELQKLFYNILTTVIEVDENEDSLIIFMTSIDGLIKVLSTDENLLFNLISILQRDEILQKISELSNSENEELSATFQMISENLSLILENLSS</sequence>
<dbReference type="EMBL" id="JAPFFF010000006">
    <property type="protein sequence ID" value="KAK8886824.1"/>
    <property type="molecule type" value="Genomic_DNA"/>
</dbReference>
<comment type="caution">
    <text evidence="1">The sequence shown here is derived from an EMBL/GenBank/DDBJ whole genome shotgun (WGS) entry which is preliminary data.</text>
</comment>